<dbReference type="AlphaFoldDB" id="Q23H21"/>
<protein>
    <submittedName>
        <fullName evidence="2">Uncharacterized protein</fullName>
    </submittedName>
</protein>
<evidence type="ECO:0000256" key="1">
    <source>
        <dbReference type="SAM" id="MobiDB-lite"/>
    </source>
</evidence>
<accession>Q23H21</accession>
<dbReference type="Proteomes" id="UP000009168">
    <property type="component" value="Unassembled WGS sequence"/>
</dbReference>
<feature type="compositionally biased region" description="Polar residues" evidence="1">
    <location>
        <begin position="95"/>
        <end position="113"/>
    </location>
</feature>
<organism evidence="2 3">
    <name type="scientific">Tetrahymena thermophila (strain SB210)</name>
    <dbReference type="NCBI Taxonomy" id="312017"/>
    <lineage>
        <taxon>Eukaryota</taxon>
        <taxon>Sar</taxon>
        <taxon>Alveolata</taxon>
        <taxon>Ciliophora</taxon>
        <taxon>Intramacronucleata</taxon>
        <taxon>Oligohymenophorea</taxon>
        <taxon>Hymenostomatida</taxon>
        <taxon>Tetrahymenina</taxon>
        <taxon>Tetrahymenidae</taxon>
        <taxon>Tetrahymena</taxon>
    </lineage>
</organism>
<reference evidence="3" key="1">
    <citation type="journal article" date="2006" name="PLoS Biol.">
        <title>Macronuclear genome sequence of the ciliate Tetrahymena thermophila, a model eukaryote.</title>
        <authorList>
            <person name="Eisen J.A."/>
            <person name="Coyne R.S."/>
            <person name="Wu M."/>
            <person name="Wu D."/>
            <person name="Thiagarajan M."/>
            <person name="Wortman J.R."/>
            <person name="Badger J.H."/>
            <person name="Ren Q."/>
            <person name="Amedeo P."/>
            <person name="Jones K.M."/>
            <person name="Tallon L.J."/>
            <person name="Delcher A.L."/>
            <person name="Salzberg S.L."/>
            <person name="Silva J.C."/>
            <person name="Haas B.J."/>
            <person name="Majoros W.H."/>
            <person name="Farzad M."/>
            <person name="Carlton J.M."/>
            <person name="Smith R.K. Jr."/>
            <person name="Garg J."/>
            <person name="Pearlman R.E."/>
            <person name="Karrer K.M."/>
            <person name="Sun L."/>
            <person name="Manning G."/>
            <person name="Elde N.C."/>
            <person name="Turkewitz A.P."/>
            <person name="Asai D.J."/>
            <person name="Wilkes D.E."/>
            <person name="Wang Y."/>
            <person name="Cai H."/>
            <person name="Collins K."/>
            <person name="Stewart B.A."/>
            <person name="Lee S.R."/>
            <person name="Wilamowska K."/>
            <person name="Weinberg Z."/>
            <person name="Ruzzo W.L."/>
            <person name="Wloga D."/>
            <person name="Gaertig J."/>
            <person name="Frankel J."/>
            <person name="Tsao C.-C."/>
            <person name="Gorovsky M.A."/>
            <person name="Keeling P.J."/>
            <person name="Waller R.F."/>
            <person name="Patron N.J."/>
            <person name="Cherry J.M."/>
            <person name="Stover N.A."/>
            <person name="Krieger C.J."/>
            <person name="del Toro C."/>
            <person name="Ryder H.F."/>
            <person name="Williamson S.C."/>
            <person name="Barbeau R.A."/>
            <person name="Hamilton E.P."/>
            <person name="Orias E."/>
        </authorList>
    </citation>
    <scope>NUCLEOTIDE SEQUENCE [LARGE SCALE GENOMIC DNA]</scope>
    <source>
        <strain evidence="3">SB210</strain>
    </source>
</reference>
<dbReference type="RefSeq" id="XP_001016071.2">
    <property type="nucleotide sequence ID" value="XM_001016071.2"/>
</dbReference>
<dbReference type="HOGENOM" id="CLU_1158398_0_0_1"/>
<evidence type="ECO:0000313" key="2">
    <source>
        <dbReference type="EMBL" id="EAR95826.2"/>
    </source>
</evidence>
<feature type="region of interest" description="Disordered" evidence="1">
    <location>
        <begin position="1"/>
        <end position="29"/>
    </location>
</feature>
<dbReference type="KEGG" id="tet:TTHERM_00878200"/>
<proteinExistence type="predicted"/>
<sequence>MQNISRDYPTYSPNSKIQQSRHEISPFGKRNQSVFVAREKEQDKQHKYFQNSKVESCSFVFVKGGSALAMPYYSPNYLEKHNSPSPSKTQKKQRSISTVTQESYAQKQYTHAGQRNKPMEPYHMNAQRNRLIIQEPKIARGNSSSIMFGDPLQNKKIFKLKKQTYLISICINNLLTYQLLKINLLLYKLSLSSLKRYFLTNIINIKVILTKELSLLRANYTLKNQIQIFIAYNKMKELFLTRLNILTTFSTFESNQFNCKLFLFKIFKIYKKQYNYDQNKYFFNKKAFNSKKSIFPNCYIQQIEQSLNVIYYCEFLLISMLTNKFICLSQFKINQLIYLIFQLFQTVFFLKQKIYFIYIIKIQGQKLQLINYLSHTQYIDQFDISYKDKYIIKVYRRKVNHQKNKVNILCLKNYFKKQ</sequence>
<dbReference type="EMBL" id="GG662702">
    <property type="protein sequence ID" value="EAR95826.2"/>
    <property type="molecule type" value="Genomic_DNA"/>
</dbReference>
<dbReference type="InParanoid" id="Q23H21"/>
<evidence type="ECO:0000313" key="3">
    <source>
        <dbReference type="Proteomes" id="UP000009168"/>
    </source>
</evidence>
<keyword evidence="3" id="KW-1185">Reference proteome</keyword>
<dbReference type="GeneID" id="7846547"/>
<feature type="region of interest" description="Disordered" evidence="1">
    <location>
        <begin position="80"/>
        <end position="120"/>
    </location>
</feature>
<name>Q23H21_TETTS</name>
<feature type="compositionally biased region" description="Polar residues" evidence="1">
    <location>
        <begin position="1"/>
        <end position="18"/>
    </location>
</feature>
<gene>
    <name evidence="2" type="ORF">TTHERM_00878200</name>
</gene>